<dbReference type="Gene3D" id="1.20.120.1080">
    <property type="match status" value="1"/>
</dbReference>
<dbReference type="GO" id="GO:0016787">
    <property type="term" value="F:hydrolase activity"/>
    <property type="evidence" value="ECO:0007669"/>
    <property type="project" value="UniProtKB-KW"/>
</dbReference>
<dbReference type="Pfam" id="PF00271">
    <property type="entry name" value="Helicase_C"/>
    <property type="match status" value="1"/>
</dbReference>
<feature type="compositionally biased region" description="Polar residues" evidence="10">
    <location>
        <begin position="11"/>
        <end position="20"/>
    </location>
</feature>
<dbReference type="InterPro" id="IPR001650">
    <property type="entry name" value="Helicase_C-like"/>
</dbReference>
<dbReference type="FunFam" id="3.40.50.300:FF:000578">
    <property type="entry name" value="probable ATP-dependent RNA helicase DHX35"/>
    <property type="match status" value="1"/>
</dbReference>
<dbReference type="PROSITE" id="PS51194">
    <property type="entry name" value="HELICASE_CTER"/>
    <property type="match status" value="1"/>
</dbReference>
<dbReference type="EMBL" id="KN818318">
    <property type="protein sequence ID" value="KIL59310.1"/>
    <property type="molecule type" value="Genomic_DNA"/>
</dbReference>
<dbReference type="PROSITE" id="PS51192">
    <property type="entry name" value="HELICASE_ATP_BIND_1"/>
    <property type="match status" value="1"/>
</dbReference>
<dbReference type="InterPro" id="IPR011545">
    <property type="entry name" value="DEAD/DEAH_box_helicase_dom"/>
</dbReference>
<evidence type="ECO:0000259" key="11">
    <source>
        <dbReference type="PROSITE" id="PS51192"/>
    </source>
</evidence>
<evidence type="ECO:0000256" key="9">
    <source>
        <dbReference type="ARBA" id="ARBA00047984"/>
    </source>
</evidence>
<comment type="similarity">
    <text evidence="1">Belongs to the DEAD box helicase family. DEAH subfamily.</text>
</comment>
<dbReference type="InterPro" id="IPR027417">
    <property type="entry name" value="P-loop_NTPase"/>
</dbReference>
<dbReference type="SUPFAM" id="SSF52540">
    <property type="entry name" value="P-loop containing nucleoside triphosphate hydrolases"/>
    <property type="match status" value="1"/>
</dbReference>
<evidence type="ECO:0000256" key="8">
    <source>
        <dbReference type="ARBA" id="ARBA00023187"/>
    </source>
</evidence>
<keyword evidence="8" id="KW-0508">mRNA splicing</keyword>
<evidence type="ECO:0000256" key="2">
    <source>
        <dbReference type="ARBA" id="ARBA00012552"/>
    </source>
</evidence>
<evidence type="ECO:0000256" key="7">
    <source>
        <dbReference type="ARBA" id="ARBA00022840"/>
    </source>
</evidence>
<dbReference type="InterPro" id="IPR048333">
    <property type="entry name" value="HA2_WH"/>
</dbReference>
<feature type="domain" description="Helicase C-terminal" evidence="12">
    <location>
        <begin position="243"/>
        <end position="445"/>
    </location>
</feature>
<keyword evidence="7" id="KW-0067">ATP-binding</keyword>
<protein>
    <recommendedName>
        <fullName evidence="2">RNA helicase</fullName>
        <ecNumber evidence="2">3.6.4.13</ecNumber>
    </recommendedName>
</protein>
<accession>A0A0C2S931</accession>
<dbReference type="HOGENOM" id="CLU_001832_5_7_1"/>
<name>A0A0C2S931_AMAMK</name>
<dbReference type="Pfam" id="PF00270">
    <property type="entry name" value="DEAD"/>
    <property type="match status" value="1"/>
</dbReference>
<proteinExistence type="inferred from homology"/>
<dbReference type="GO" id="GO:0006397">
    <property type="term" value="P:mRNA processing"/>
    <property type="evidence" value="ECO:0007669"/>
    <property type="project" value="UniProtKB-KW"/>
</dbReference>
<dbReference type="CDD" id="cd18791">
    <property type="entry name" value="SF2_C_RHA"/>
    <property type="match status" value="1"/>
</dbReference>
<dbReference type="PANTHER" id="PTHR18934">
    <property type="entry name" value="ATP-DEPENDENT RNA HELICASE"/>
    <property type="match status" value="1"/>
</dbReference>
<dbReference type="EC" id="3.6.4.13" evidence="2"/>
<keyword evidence="6" id="KW-0347">Helicase</keyword>
<feature type="non-terminal residue" evidence="13">
    <location>
        <position position="525"/>
    </location>
</feature>
<dbReference type="Pfam" id="PF21010">
    <property type="entry name" value="HA2_C"/>
    <property type="match status" value="1"/>
</dbReference>
<dbReference type="SMART" id="SM00487">
    <property type="entry name" value="DEXDc"/>
    <property type="match status" value="1"/>
</dbReference>
<evidence type="ECO:0000259" key="12">
    <source>
        <dbReference type="PROSITE" id="PS51194"/>
    </source>
</evidence>
<evidence type="ECO:0000256" key="5">
    <source>
        <dbReference type="ARBA" id="ARBA00022801"/>
    </source>
</evidence>
<feature type="region of interest" description="Disordered" evidence="10">
    <location>
        <begin position="1"/>
        <end position="21"/>
    </location>
</feature>
<comment type="catalytic activity">
    <reaction evidence="9">
        <text>ATP + H2O = ADP + phosphate + H(+)</text>
        <dbReference type="Rhea" id="RHEA:13065"/>
        <dbReference type="ChEBI" id="CHEBI:15377"/>
        <dbReference type="ChEBI" id="CHEBI:15378"/>
        <dbReference type="ChEBI" id="CHEBI:30616"/>
        <dbReference type="ChEBI" id="CHEBI:43474"/>
        <dbReference type="ChEBI" id="CHEBI:456216"/>
        <dbReference type="EC" id="3.6.4.13"/>
    </reaction>
</comment>
<dbReference type="InterPro" id="IPR007502">
    <property type="entry name" value="Helicase-assoc_dom"/>
</dbReference>
<evidence type="ECO:0000256" key="6">
    <source>
        <dbReference type="ARBA" id="ARBA00022806"/>
    </source>
</evidence>
<gene>
    <name evidence="13" type="ORF">M378DRAFT_169479</name>
</gene>
<evidence type="ECO:0000313" key="14">
    <source>
        <dbReference type="Proteomes" id="UP000054549"/>
    </source>
</evidence>
<dbReference type="Proteomes" id="UP000054549">
    <property type="component" value="Unassembled WGS sequence"/>
</dbReference>
<dbReference type="Gene3D" id="3.40.50.300">
    <property type="entry name" value="P-loop containing nucleotide triphosphate hydrolases"/>
    <property type="match status" value="2"/>
</dbReference>
<dbReference type="AlphaFoldDB" id="A0A0C2S931"/>
<dbReference type="Pfam" id="PF04408">
    <property type="entry name" value="WHD_HA2"/>
    <property type="match status" value="1"/>
</dbReference>
<dbReference type="SMART" id="SM00490">
    <property type="entry name" value="HELICc"/>
    <property type="match status" value="1"/>
</dbReference>
<keyword evidence="3" id="KW-0507">mRNA processing</keyword>
<dbReference type="PROSITE" id="PS00690">
    <property type="entry name" value="DEAH_ATP_HELICASE"/>
    <property type="match status" value="1"/>
</dbReference>
<dbReference type="InterPro" id="IPR002464">
    <property type="entry name" value="DNA/RNA_helicase_DEAH_CS"/>
</dbReference>
<dbReference type="STRING" id="946122.A0A0C2S931"/>
<sequence length="525" mass="59045">MSPPRNDAVGHSSSLPSAQNLDPEAILRSMRSDTNPFTSRPFSQDYKSLLEKRMKFPVFSKFREFCKFFSERQVIILTGGTGTGKTTQIPQIVAYSDFQHAKGKMIAVTSPRRVAAVFAATRVAKEMDVKLGVEVGYTIRFENKTTPHATFLRYVTDGFLLHESIGDPNFTRYSTIILDEAHERTIATDILMSLLKTVVKRRPDLKIIVMSATFDAKAFQQYFSLDNGKTIATLLEIKAQSYPVDQFYIKEPKRNYLQIAIQIIMYIHERDEPGDILLFLMGEAEIEFACMKITKIVDMHYIRNQKIGPVDCIPFYSLLPPEKQRRIFAPPPQPRVRGGRPGRKVVVATNIAETSLTIPGINFVIDCGLSKQHTFFPLRNINTLQTKRISKASAQQRLGRVGRTGPGKCIRLYTEDEYRDMSKRNTPDVLKIDLSGAILKLLKIGIKAEELPELDFIDAPTTEGISFALETLRLLGAVDKEMRLTELGSVMADFPLDPRVSKALLESVKLNVSEEILTIAAMLSG</sequence>
<keyword evidence="4" id="KW-0547">Nucleotide-binding</keyword>
<dbReference type="GO" id="GO:0003723">
    <property type="term" value="F:RNA binding"/>
    <property type="evidence" value="ECO:0007669"/>
    <property type="project" value="TreeGrafter"/>
</dbReference>
<evidence type="ECO:0000256" key="1">
    <source>
        <dbReference type="ARBA" id="ARBA00008792"/>
    </source>
</evidence>
<dbReference type="OrthoDB" id="10253254at2759"/>
<dbReference type="GO" id="GO:0008380">
    <property type="term" value="P:RNA splicing"/>
    <property type="evidence" value="ECO:0007669"/>
    <property type="project" value="UniProtKB-KW"/>
</dbReference>
<dbReference type="GO" id="GO:0003724">
    <property type="term" value="F:RNA helicase activity"/>
    <property type="evidence" value="ECO:0007669"/>
    <property type="project" value="UniProtKB-EC"/>
</dbReference>
<keyword evidence="14" id="KW-1185">Reference proteome</keyword>
<reference evidence="13 14" key="1">
    <citation type="submission" date="2014-04" db="EMBL/GenBank/DDBJ databases">
        <title>Evolutionary Origins and Diversification of the Mycorrhizal Mutualists.</title>
        <authorList>
            <consortium name="DOE Joint Genome Institute"/>
            <consortium name="Mycorrhizal Genomics Consortium"/>
            <person name="Kohler A."/>
            <person name="Kuo A."/>
            <person name="Nagy L.G."/>
            <person name="Floudas D."/>
            <person name="Copeland A."/>
            <person name="Barry K.W."/>
            <person name="Cichocki N."/>
            <person name="Veneault-Fourrey C."/>
            <person name="LaButti K."/>
            <person name="Lindquist E.A."/>
            <person name="Lipzen A."/>
            <person name="Lundell T."/>
            <person name="Morin E."/>
            <person name="Murat C."/>
            <person name="Riley R."/>
            <person name="Ohm R."/>
            <person name="Sun H."/>
            <person name="Tunlid A."/>
            <person name="Henrissat B."/>
            <person name="Grigoriev I.V."/>
            <person name="Hibbett D.S."/>
            <person name="Martin F."/>
        </authorList>
    </citation>
    <scope>NUCLEOTIDE SEQUENCE [LARGE SCALE GENOMIC DNA]</scope>
    <source>
        <strain evidence="13 14">Koide BX008</strain>
    </source>
</reference>
<dbReference type="InterPro" id="IPR014001">
    <property type="entry name" value="Helicase_ATP-bd"/>
</dbReference>
<dbReference type="GO" id="GO:0005524">
    <property type="term" value="F:ATP binding"/>
    <property type="evidence" value="ECO:0007669"/>
    <property type="project" value="UniProtKB-KW"/>
</dbReference>
<dbReference type="PANTHER" id="PTHR18934:SF109">
    <property type="entry name" value="ATP-DEPENDENT RNA HELICASE DHX15 HOMOLOG"/>
    <property type="match status" value="1"/>
</dbReference>
<keyword evidence="5" id="KW-0378">Hydrolase</keyword>
<organism evidence="13 14">
    <name type="scientific">Amanita muscaria (strain Koide BX008)</name>
    <dbReference type="NCBI Taxonomy" id="946122"/>
    <lineage>
        <taxon>Eukaryota</taxon>
        <taxon>Fungi</taxon>
        <taxon>Dikarya</taxon>
        <taxon>Basidiomycota</taxon>
        <taxon>Agaricomycotina</taxon>
        <taxon>Agaricomycetes</taxon>
        <taxon>Agaricomycetidae</taxon>
        <taxon>Agaricales</taxon>
        <taxon>Pluteineae</taxon>
        <taxon>Amanitaceae</taxon>
        <taxon>Amanita</taxon>
    </lineage>
</organism>
<dbReference type="GO" id="GO:0005681">
    <property type="term" value="C:spliceosomal complex"/>
    <property type="evidence" value="ECO:0007669"/>
    <property type="project" value="TreeGrafter"/>
</dbReference>
<evidence type="ECO:0000256" key="10">
    <source>
        <dbReference type="SAM" id="MobiDB-lite"/>
    </source>
</evidence>
<dbReference type="InParanoid" id="A0A0C2S931"/>
<evidence type="ECO:0000256" key="4">
    <source>
        <dbReference type="ARBA" id="ARBA00022741"/>
    </source>
</evidence>
<dbReference type="SMART" id="SM00847">
    <property type="entry name" value="HA2"/>
    <property type="match status" value="1"/>
</dbReference>
<evidence type="ECO:0000313" key="13">
    <source>
        <dbReference type="EMBL" id="KIL59310.1"/>
    </source>
</evidence>
<feature type="domain" description="Helicase ATP-binding" evidence="11">
    <location>
        <begin position="66"/>
        <end position="232"/>
    </location>
</feature>
<evidence type="ECO:0000256" key="3">
    <source>
        <dbReference type="ARBA" id="ARBA00022664"/>
    </source>
</evidence>